<protein>
    <submittedName>
        <fullName evidence="1">Uncharacterized protein</fullName>
    </submittedName>
</protein>
<gene>
    <name evidence="1" type="ORF">N876_0210815</name>
</gene>
<name>A0A837NL15_LACPN</name>
<proteinExistence type="predicted"/>
<evidence type="ECO:0000313" key="1">
    <source>
        <dbReference type="EMBL" id="KPL56513.1"/>
    </source>
</evidence>
<accession>A0A837NL15</accession>
<comment type="caution">
    <text evidence="1">The sequence shown here is derived from an EMBL/GenBank/DDBJ whole genome shotgun (WGS) entry which is preliminary data.</text>
</comment>
<dbReference type="AlphaFoldDB" id="A0A837NL15"/>
<organism evidence="1">
    <name type="scientific">Lactiplantibacillus plantarum 2025</name>
    <dbReference type="NCBI Taxonomy" id="1385856"/>
    <lineage>
        <taxon>Bacteria</taxon>
        <taxon>Bacillati</taxon>
        <taxon>Bacillota</taxon>
        <taxon>Bacilli</taxon>
        <taxon>Lactobacillales</taxon>
        <taxon>Lactobacillaceae</taxon>
        <taxon>Lactiplantibacillus</taxon>
    </lineage>
</organism>
<reference evidence="1" key="1">
    <citation type="journal article" date="2016" name="Genome Announc.">
        <title>Draft Genome Sequence of Lactobacillus plantarum 2025.</title>
        <authorList>
            <person name="Karlyshev A.V."/>
            <person name="Khlebnikov V.C."/>
            <person name="Kosarev I.V."/>
            <person name="Abramov V.M."/>
        </authorList>
    </citation>
    <scope>NUCLEOTIDE SEQUENCE [LARGE SCALE GENOMIC DNA]</scope>
    <source>
        <strain evidence="1">2025</strain>
    </source>
</reference>
<sequence>MLIVIFSLINTLEEAFNMQQLTPLAAYSDLAFDWSIVINEGAAGLTTIRQHLAATLSDCLAAHVTILCRPAMFFLIIHDHRQKVAIPGHIYPGTEQPYEIQLDGWPVNNSTAFMTIIHKYH</sequence>
<dbReference type="EMBL" id="AVFJ02000036">
    <property type="protein sequence ID" value="KPL56513.1"/>
    <property type="molecule type" value="Genomic_DNA"/>
</dbReference>